<dbReference type="InterPro" id="IPR047708">
    <property type="entry name" value="CD1871A-like"/>
</dbReference>
<evidence type="ECO:0000313" key="2">
    <source>
        <dbReference type="Proteomes" id="UP000543642"/>
    </source>
</evidence>
<name>A0A7W8HCP8_9FIRM</name>
<dbReference type="EMBL" id="JACHFW010000018">
    <property type="protein sequence ID" value="MBB5266071.1"/>
    <property type="molecule type" value="Genomic_DNA"/>
</dbReference>
<evidence type="ECO:0008006" key="3">
    <source>
        <dbReference type="Google" id="ProtNLM"/>
    </source>
</evidence>
<evidence type="ECO:0000313" key="1">
    <source>
        <dbReference type="EMBL" id="MBB5266071.1"/>
    </source>
</evidence>
<reference evidence="1 2" key="1">
    <citation type="submission" date="2020-08" db="EMBL/GenBank/DDBJ databases">
        <title>Genomic Encyclopedia of Type Strains, Phase IV (KMG-IV): sequencing the most valuable type-strain genomes for metagenomic binning, comparative biology and taxonomic classification.</title>
        <authorList>
            <person name="Goeker M."/>
        </authorList>
    </citation>
    <scope>NUCLEOTIDE SEQUENCE [LARGE SCALE GENOMIC DNA]</scope>
    <source>
        <strain evidence="1 2">DSM 106146</strain>
    </source>
</reference>
<accession>A0A7W8HCP8</accession>
<organism evidence="1 2">
    <name type="scientific">Catenibacillus scindens</name>
    <dbReference type="NCBI Taxonomy" id="673271"/>
    <lineage>
        <taxon>Bacteria</taxon>
        <taxon>Bacillati</taxon>
        <taxon>Bacillota</taxon>
        <taxon>Clostridia</taxon>
        <taxon>Lachnospirales</taxon>
        <taxon>Lachnospiraceae</taxon>
        <taxon>Catenibacillus</taxon>
    </lineage>
</organism>
<keyword evidence="2" id="KW-1185">Reference proteome</keyword>
<proteinExistence type="predicted"/>
<dbReference type="NCBIfam" id="NF040920">
    <property type="entry name" value="CD1871A_fam"/>
    <property type="match status" value="1"/>
</dbReference>
<dbReference type="Proteomes" id="UP000543642">
    <property type="component" value="Unassembled WGS sequence"/>
</dbReference>
<sequence>MMKKNIGRIVLSLIAVVFLCAGVIQGDLHTTWLKAIRICLECIGIG</sequence>
<protein>
    <recommendedName>
        <fullName evidence="3">Thioredoxin</fullName>
    </recommendedName>
</protein>
<dbReference type="AlphaFoldDB" id="A0A7W8HCP8"/>
<gene>
    <name evidence="1" type="ORF">HNP82_003225</name>
</gene>
<dbReference type="RefSeq" id="WP_183776320.1">
    <property type="nucleotide sequence ID" value="NZ_JACHFW010000018.1"/>
</dbReference>
<comment type="caution">
    <text evidence="1">The sequence shown here is derived from an EMBL/GenBank/DDBJ whole genome shotgun (WGS) entry which is preliminary data.</text>
</comment>